<feature type="non-terminal residue" evidence="1">
    <location>
        <position position="1"/>
    </location>
</feature>
<dbReference type="HOGENOM" id="CLU_2661505_0_0_1"/>
<reference evidence="1 2" key="1">
    <citation type="journal article" date="2003" name="PLoS Biol.">
        <title>The genome sequence of Caenorhabditis briggsae: a platform for comparative genomics.</title>
        <authorList>
            <person name="Stein L.D."/>
            <person name="Bao Z."/>
            <person name="Blasiar D."/>
            <person name="Blumenthal T."/>
            <person name="Brent M.R."/>
            <person name="Chen N."/>
            <person name="Chinwalla A."/>
            <person name="Clarke L."/>
            <person name="Clee C."/>
            <person name="Coghlan A."/>
            <person name="Coulson A."/>
            <person name="D'Eustachio P."/>
            <person name="Fitch D.H."/>
            <person name="Fulton L.A."/>
            <person name="Fulton R.E."/>
            <person name="Griffiths-Jones S."/>
            <person name="Harris T.W."/>
            <person name="Hillier L.W."/>
            <person name="Kamath R."/>
            <person name="Kuwabara P.E."/>
            <person name="Mardis E.R."/>
            <person name="Marra M.A."/>
            <person name="Miner T.L."/>
            <person name="Minx P."/>
            <person name="Mullikin J.C."/>
            <person name="Plumb R.W."/>
            <person name="Rogers J."/>
            <person name="Schein J.E."/>
            <person name="Sohrmann M."/>
            <person name="Spieth J."/>
            <person name="Stajich J.E."/>
            <person name="Wei C."/>
            <person name="Willey D."/>
            <person name="Wilson R.K."/>
            <person name="Durbin R."/>
            <person name="Waterston R.H."/>
        </authorList>
    </citation>
    <scope>NUCLEOTIDE SEQUENCE [LARGE SCALE GENOMIC DNA]</scope>
    <source>
        <strain evidence="1 2">AF16</strain>
    </source>
</reference>
<accession>A8XA34</accession>
<organism evidence="1 2">
    <name type="scientific">Caenorhabditis briggsae</name>
    <dbReference type="NCBI Taxonomy" id="6238"/>
    <lineage>
        <taxon>Eukaryota</taxon>
        <taxon>Metazoa</taxon>
        <taxon>Ecdysozoa</taxon>
        <taxon>Nematoda</taxon>
        <taxon>Chromadorea</taxon>
        <taxon>Rhabditida</taxon>
        <taxon>Rhabditina</taxon>
        <taxon>Rhabditomorpha</taxon>
        <taxon>Rhabditoidea</taxon>
        <taxon>Rhabditidae</taxon>
        <taxon>Peloderinae</taxon>
        <taxon>Caenorhabditis</taxon>
    </lineage>
</organism>
<evidence type="ECO:0000313" key="2">
    <source>
        <dbReference type="Proteomes" id="UP000008549"/>
    </source>
</evidence>
<feature type="non-terminal residue" evidence="1">
    <location>
        <position position="76"/>
    </location>
</feature>
<dbReference type="RefSeq" id="XP_002641653.1">
    <property type="nucleotide sequence ID" value="XM_002641607.1"/>
</dbReference>
<dbReference type="Proteomes" id="UP000008549">
    <property type="component" value="Unassembled WGS sequence"/>
</dbReference>
<keyword evidence="2" id="KW-1185">Reference proteome</keyword>
<dbReference type="GeneID" id="8583646"/>
<gene>
    <name evidence="1 3" type="ORF">CBG09916</name>
    <name evidence="1" type="ORF">CBG_09916</name>
</gene>
<protein>
    <submittedName>
        <fullName evidence="1">Protein CBG09916</fullName>
    </submittedName>
</protein>
<dbReference type="EMBL" id="HE601459">
    <property type="protein sequence ID" value="CAP29501.1"/>
    <property type="molecule type" value="Genomic_DNA"/>
</dbReference>
<dbReference type="CTD" id="8583646"/>
<reference evidence="1 2" key="2">
    <citation type="journal article" date="2011" name="PLoS Genet.">
        <title>Caenorhabditis briggsae recombinant inbred line genotypes reveal inter-strain incompatibility and the evolution of recombination.</title>
        <authorList>
            <person name="Ross J.A."/>
            <person name="Koboldt D.C."/>
            <person name="Staisch J.E."/>
            <person name="Chamberlin H.M."/>
            <person name="Gupta B.P."/>
            <person name="Miller R.D."/>
            <person name="Baird S.E."/>
            <person name="Haag E.S."/>
        </authorList>
    </citation>
    <scope>NUCLEOTIDE SEQUENCE [LARGE SCALE GENOMIC DNA]</scope>
    <source>
        <strain evidence="1 2">AF16</strain>
    </source>
</reference>
<dbReference type="InParanoid" id="A8XA34"/>
<name>A8XA34_CAEBR</name>
<dbReference type="WormBase" id="CBG09916">
    <property type="protein sequence ID" value="CBP08329"/>
    <property type="gene ID" value="WBGene00031420"/>
</dbReference>
<dbReference type="AlphaFoldDB" id="A8XA34"/>
<dbReference type="KEGG" id="cbr:CBG_09916"/>
<proteinExistence type="predicted"/>
<sequence length="76" mass="7879">TANASRGAKVVSFSKTGIPIVENKDSPTSTSFFGNGSESISPTRSLPFNITPGVLNFSFVESVSPSPFSTMTTSSS</sequence>
<evidence type="ECO:0000313" key="3">
    <source>
        <dbReference type="WormBase" id="CBG09916"/>
    </source>
</evidence>
<evidence type="ECO:0000313" key="1">
    <source>
        <dbReference type="EMBL" id="CAP29501.1"/>
    </source>
</evidence>